<evidence type="ECO:0000313" key="2">
    <source>
        <dbReference type="Proteomes" id="UP000022447"/>
    </source>
</evidence>
<dbReference type="EMBL" id="JALZ01000029">
    <property type="protein sequence ID" value="ETX13315.1"/>
    <property type="molecule type" value="Genomic_DNA"/>
</dbReference>
<evidence type="ECO:0000313" key="1">
    <source>
        <dbReference type="EMBL" id="ETX13315.1"/>
    </source>
</evidence>
<organism evidence="1 2">
    <name type="scientific">Roseivivax halodurans JCM 10272</name>
    <dbReference type="NCBI Taxonomy" id="1449350"/>
    <lineage>
        <taxon>Bacteria</taxon>
        <taxon>Pseudomonadati</taxon>
        <taxon>Pseudomonadota</taxon>
        <taxon>Alphaproteobacteria</taxon>
        <taxon>Rhodobacterales</taxon>
        <taxon>Roseobacteraceae</taxon>
        <taxon>Roseivivax</taxon>
    </lineage>
</organism>
<gene>
    <name evidence="1" type="ORF">OCH239_10760</name>
</gene>
<dbReference type="OrthoDB" id="9833621at2"/>
<name>X7EBT0_9RHOB</name>
<dbReference type="AlphaFoldDB" id="X7EBT0"/>
<keyword evidence="2" id="KW-1185">Reference proteome</keyword>
<proteinExistence type="predicted"/>
<dbReference type="RefSeq" id="WP_037265276.1">
    <property type="nucleotide sequence ID" value="NZ_JALZ01000029.1"/>
</dbReference>
<accession>X7EBT0</accession>
<protein>
    <submittedName>
        <fullName evidence="1">Uncharacterized protein</fullName>
    </submittedName>
</protein>
<dbReference type="Proteomes" id="UP000022447">
    <property type="component" value="Unassembled WGS sequence"/>
</dbReference>
<sequence length="229" mass="25437">MTAEIALRQEIREIAARADHLPGLIAALADAGIRTCPRMRADAGIVTLKFERDGVSLSRSQAGLRLEGRISYSVTHHDPMMRALDRAQSSGAPQPRILDEAGECRIDVEDQEPPRHFSMQFFGLVQRIVSEADDCPDPLLRALNWGWDRWSDMGEAELRAAIEEPVMPQIDALEEAHRIAALRWTCRLEALSELGYGIDETQVIALRRQEAILRAATPAPAPEDETPAL</sequence>
<comment type="caution">
    <text evidence="1">The sequence shown here is derived from an EMBL/GenBank/DDBJ whole genome shotgun (WGS) entry which is preliminary data.</text>
</comment>
<reference evidence="1 2" key="1">
    <citation type="submission" date="2014-01" db="EMBL/GenBank/DDBJ databases">
        <title>Roseivivax halodurans JCM 10272 Genome Sequencing.</title>
        <authorList>
            <person name="Lai Q."/>
            <person name="Li G."/>
            <person name="Shao Z."/>
        </authorList>
    </citation>
    <scope>NUCLEOTIDE SEQUENCE [LARGE SCALE GENOMIC DNA]</scope>
    <source>
        <strain evidence="1 2">JCM 10272</strain>
    </source>
</reference>